<evidence type="ECO:0000313" key="1">
    <source>
        <dbReference type="EMBL" id="EYC30695.1"/>
    </source>
</evidence>
<proteinExistence type="predicted"/>
<sequence>MCKFSPIFLAFEDSFSVTAFLILATDSIDVGNIQFSDQFNVSHPTGENATSTSNPCLYISHCSAALHVLGILW</sequence>
<reference evidence="2" key="1">
    <citation type="journal article" date="2015" name="Nat. Genet.">
        <title>The genome and transcriptome of the zoonotic hookworm Ancylostoma ceylanicum identify infection-specific gene families.</title>
        <authorList>
            <person name="Schwarz E.M."/>
            <person name="Hu Y."/>
            <person name="Antoshechkin I."/>
            <person name="Miller M.M."/>
            <person name="Sternberg P.W."/>
            <person name="Aroian R.V."/>
        </authorList>
    </citation>
    <scope>NUCLEOTIDE SEQUENCE</scope>
    <source>
        <strain evidence="2">HY135</strain>
    </source>
</reference>
<dbReference type="AlphaFoldDB" id="A0A016VTF6"/>
<accession>A0A016VTF6</accession>
<organism evidence="1 2">
    <name type="scientific">Ancylostoma ceylanicum</name>
    <dbReference type="NCBI Taxonomy" id="53326"/>
    <lineage>
        <taxon>Eukaryota</taxon>
        <taxon>Metazoa</taxon>
        <taxon>Ecdysozoa</taxon>
        <taxon>Nematoda</taxon>
        <taxon>Chromadorea</taxon>
        <taxon>Rhabditida</taxon>
        <taxon>Rhabditina</taxon>
        <taxon>Rhabditomorpha</taxon>
        <taxon>Strongyloidea</taxon>
        <taxon>Ancylostomatidae</taxon>
        <taxon>Ancylostomatinae</taxon>
        <taxon>Ancylostoma</taxon>
    </lineage>
</organism>
<keyword evidence="2" id="KW-1185">Reference proteome</keyword>
<protein>
    <submittedName>
        <fullName evidence="1">Uncharacterized protein</fullName>
    </submittedName>
</protein>
<evidence type="ECO:0000313" key="2">
    <source>
        <dbReference type="Proteomes" id="UP000024635"/>
    </source>
</evidence>
<dbReference type="Proteomes" id="UP000024635">
    <property type="component" value="Unassembled WGS sequence"/>
</dbReference>
<comment type="caution">
    <text evidence="1">The sequence shown here is derived from an EMBL/GenBank/DDBJ whole genome shotgun (WGS) entry which is preliminary data.</text>
</comment>
<dbReference type="EMBL" id="JARK01001340">
    <property type="protein sequence ID" value="EYC30695.1"/>
    <property type="molecule type" value="Genomic_DNA"/>
</dbReference>
<name>A0A016VTF6_9BILA</name>
<gene>
    <name evidence="1" type="primary">Acey_s0004.g1719</name>
    <name evidence="1" type="ORF">Y032_0004g1719</name>
</gene>